<accession>A0A7W7D3X8</accession>
<evidence type="ECO:0000313" key="2">
    <source>
        <dbReference type="Proteomes" id="UP000542210"/>
    </source>
</evidence>
<protein>
    <submittedName>
        <fullName evidence="1">Uncharacterized protein</fullName>
    </submittedName>
</protein>
<dbReference type="AlphaFoldDB" id="A0A7W7D3X8"/>
<dbReference type="EMBL" id="JACHND010000001">
    <property type="protein sequence ID" value="MBB4698900.1"/>
    <property type="molecule type" value="Genomic_DNA"/>
</dbReference>
<proteinExistence type="predicted"/>
<comment type="caution">
    <text evidence="1">The sequence shown here is derived from an EMBL/GenBank/DDBJ whole genome shotgun (WGS) entry which is preliminary data.</text>
</comment>
<sequence length="73" mass="8174">MAITSDPRKVDARQHPLKGALGAVKIGGETLEQWQYEATAGGRIWYAVDEEHRTLWITWAGAGHSKATERRRS</sequence>
<dbReference type="RefSeq" id="WP_203959451.1">
    <property type="nucleotide sequence ID" value="NZ_BOOV01000041.1"/>
</dbReference>
<evidence type="ECO:0000313" key="1">
    <source>
        <dbReference type="EMBL" id="MBB4698900.1"/>
    </source>
</evidence>
<reference evidence="1 2" key="1">
    <citation type="submission" date="2020-08" db="EMBL/GenBank/DDBJ databases">
        <title>Sequencing the genomes of 1000 actinobacteria strains.</title>
        <authorList>
            <person name="Klenk H.-P."/>
        </authorList>
    </citation>
    <scope>NUCLEOTIDE SEQUENCE [LARGE SCALE GENOMIC DNA]</scope>
    <source>
        <strain evidence="1 2">DSM 45784</strain>
    </source>
</reference>
<keyword evidence="2" id="KW-1185">Reference proteome</keyword>
<gene>
    <name evidence="1" type="ORF">BJ982_000444</name>
</gene>
<organism evidence="1 2">
    <name type="scientific">Sphaerisporangium siamense</name>
    <dbReference type="NCBI Taxonomy" id="795645"/>
    <lineage>
        <taxon>Bacteria</taxon>
        <taxon>Bacillati</taxon>
        <taxon>Actinomycetota</taxon>
        <taxon>Actinomycetes</taxon>
        <taxon>Streptosporangiales</taxon>
        <taxon>Streptosporangiaceae</taxon>
        <taxon>Sphaerisporangium</taxon>
    </lineage>
</organism>
<name>A0A7W7D3X8_9ACTN</name>
<dbReference type="Proteomes" id="UP000542210">
    <property type="component" value="Unassembled WGS sequence"/>
</dbReference>